<dbReference type="Gene3D" id="3.30.2130.30">
    <property type="match status" value="1"/>
</dbReference>
<dbReference type="Gene3D" id="3.40.50.620">
    <property type="entry name" value="HUPs"/>
    <property type="match status" value="1"/>
</dbReference>
<keyword evidence="6 9" id="KW-0067">ATP-binding</keyword>
<accession>A0ABS2DG29</accession>
<dbReference type="InterPro" id="IPR014729">
    <property type="entry name" value="Rossmann-like_a/b/a_fold"/>
</dbReference>
<keyword evidence="5 9" id="KW-0547">Nucleotide-binding</keyword>
<feature type="binding site" evidence="9">
    <location>
        <begin position="208"/>
        <end position="209"/>
    </location>
    <ligand>
        <name>ATP</name>
        <dbReference type="ChEBI" id="CHEBI:30616"/>
    </ligand>
</feature>
<evidence type="ECO:0000256" key="8">
    <source>
        <dbReference type="ARBA" id="ARBA00022977"/>
    </source>
</evidence>
<dbReference type="Proteomes" id="UP001518925">
    <property type="component" value="Unassembled WGS sequence"/>
</dbReference>
<feature type="binding site" evidence="9">
    <location>
        <begin position="183"/>
        <end position="184"/>
    </location>
    <ligand>
        <name>ATP</name>
        <dbReference type="ChEBI" id="CHEBI:30616"/>
    </ligand>
</feature>
<evidence type="ECO:0000313" key="12">
    <source>
        <dbReference type="Proteomes" id="UP001518925"/>
    </source>
</evidence>
<dbReference type="InterPro" id="IPR054173">
    <property type="entry name" value="ThiI_fer"/>
</dbReference>
<dbReference type="EC" id="2.8.1.4" evidence="9"/>
<comment type="catalytic activity">
    <reaction evidence="9">
        <text>[ThiI sulfur-carrier protein]-S-sulfanyl-L-cysteine + a uridine in tRNA + 2 reduced [2Fe-2S]-[ferredoxin] + ATP + H(+) = [ThiI sulfur-carrier protein]-L-cysteine + a 4-thiouridine in tRNA + 2 oxidized [2Fe-2S]-[ferredoxin] + AMP + diphosphate</text>
        <dbReference type="Rhea" id="RHEA:24176"/>
        <dbReference type="Rhea" id="RHEA-COMP:10000"/>
        <dbReference type="Rhea" id="RHEA-COMP:10001"/>
        <dbReference type="Rhea" id="RHEA-COMP:13337"/>
        <dbReference type="Rhea" id="RHEA-COMP:13338"/>
        <dbReference type="Rhea" id="RHEA-COMP:13339"/>
        <dbReference type="Rhea" id="RHEA-COMP:13340"/>
        <dbReference type="ChEBI" id="CHEBI:15378"/>
        <dbReference type="ChEBI" id="CHEBI:29950"/>
        <dbReference type="ChEBI" id="CHEBI:30616"/>
        <dbReference type="ChEBI" id="CHEBI:33019"/>
        <dbReference type="ChEBI" id="CHEBI:33737"/>
        <dbReference type="ChEBI" id="CHEBI:33738"/>
        <dbReference type="ChEBI" id="CHEBI:61963"/>
        <dbReference type="ChEBI" id="CHEBI:65315"/>
        <dbReference type="ChEBI" id="CHEBI:136798"/>
        <dbReference type="ChEBI" id="CHEBI:456215"/>
        <dbReference type="EC" id="2.8.1.4"/>
    </reaction>
</comment>
<dbReference type="NCBIfam" id="TIGR00342">
    <property type="entry name" value="tRNA uracil 4-sulfurtransferase ThiI"/>
    <property type="match status" value="1"/>
</dbReference>
<evidence type="ECO:0000256" key="4">
    <source>
        <dbReference type="ARBA" id="ARBA00022679"/>
    </source>
</evidence>
<dbReference type="InterPro" id="IPR050102">
    <property type="entry name" value="tRNA_sulfurtransferase_ThiI"/>
</dbReference>
<dbReference type="SMART" id="SM00981">
    <property type="entry name" value="THUMP"/>
    <property type="match status" value="1"/>
</dbReference>
<feature type="domain" description="THUMP" evidence="10">
    <location>
        <begin position="60"/>
        <end position="165"/>
    </location>
</feature>
<dbReference type="Pfam" id="PF02568">
    <property type="entry name" value="ThiI"/>
    <property type="match status" value="1"/>
</dbReference>
<comment type="caution">
    <text evidence="11">The sequence shown here is derived from an EMBL/GenBank/DDBJ whole genome shotgun (WGS) entry which is preliminary data.</text>
</comment>
<protein>
    <recommendedName>
        <fullName evidence="9">Probable tRNA sulfurtransferase</fullName>
        <ecNumber evidence="9">2.8.1.4</ecNumber>
    </recommendedName>
    <alternativeName>
        <fullName evidence="9">Sulfur carrier protein ThiS sulfurtransferase</fullName>
    </alternativeName>
    <alternativeName>
        <fullName evidence="9">Thiamine biosynthesis protein ThiI</fullName>
    </alternativeName>
    <alternativeName>
        <fullName evidence="9">tRNA 4-thiouridine synthase</fullName>
    </alternativeName>
</protein>
<dbReference type="InterPro" id="IPR020536">
    <property type="entry name" value="ThiI_AANH"/>
</dbReference>
<comment type="function">
    <text evidence="9">Catalyzes the ATP-dependent transfer of a sulfur to tRNA to produce 4-thiouridine in position 8 of tRNAs, which functions as a near-UV photosensor. Also catalyzes the transfer of sulfur to the sulfur carrier protein ThiS, forming ThiS-thiocarboxylate. This is a step in the synthesis of thiazole, in the thiamine biosynthesis pathway. The sulfur is donated as persulfide by IscS.</text>
</comment>
<evidence type="ECO:0000256" key="9">
    <source>
        <dbReference type="HAMAP-Rule" id="MF_00021"/>
    </source>
</evidence>
<dbReference type="CDD" id="cd11716">
    <property type="entry name" value="THUMP_ThiI"/>
    <property type="match status" value="1"/>
</dbReference>
<dbReference type="InterPro" id="IPR049962">
    <property type="entry name" value="THUMP_ThiI"/>
</dbReference>
<evidence type="ECO:0000256" key="3">
    <source>
        <dbReference type="ARBA" id="ARBA00022555"/>
    </source>
</evidence>
<comment type="subcellular location">
    <subcellularLocation>
        <location evidence="1 9">Cytoplasm</location>
    </subcellularLocation>
</comment>
<dbReference type="RefSeq" id="WP_204202812.1">
    <property type="nucleotide sequence ID" value="NZ_JAFELM010000022.1"/>
</dbReference>
<organism evidence="11 12">
    <name type="scientific">Bacillus suaedaesalsae</name>
    <dbReference type="NCBI Taxonomy" id="2810349"/>
    <lineage>
        <taxon>Bacteria</taxon>
        <taxon>Bacillati</taxon>
        <taxon>Bacillota</taxon>
        <taxon>Bacilli</taxon>
        <taxon>Bacillales</taxon>
        <taxon>Bacillaceae</taxon>
        <taxon>Bacillus</taxon>
    </lineage>
</organism>
<dbReference type="PANTHER" id="PTHR43209">
    <property type="entry name" value="TRNA SULFURTRANSFERASE"/>
    <property type="match status" value="1"/>
</dbReference>
<evidence type="ECO:0000256" key="2">
    <source>
        <dbReference type="ARBA" id="ARBA00022490"/>
    </source>
</evidence>
<dbReference type="InterPro" id="IPR004114">
    <property type="entry name" value="THUMP_dom"/>
</dbReference>
<feature type="binding site" evidence="9">
    <location>
        <position position="287"/>
    </location>
    <ligand>
        <name>ATP</name>
        <dbReference type="ChEBI" id="CHEBI:30616"/>
    </ligand>
</feature>
<feature type="binding site" evidence="9">
    <location>
        <position position="296"/>
    </location>
    <ligand>
        <name>ATP</name>
        <dbReference type="ChEBI" id="CHEBI:30616"/>
    </ligand>
</feature>
<comment type="catalytic activity">
    <reaction evidence="9">
        <text>[ThiS sulfur-carrier protein]-C-terminal Gly-Gly-AMP + S-sulfanyl-L-cysteinyl-[cysteine desulfurase] + AH2 = [ThiS sulfur-carrier protein]-C-terminal-Gly-aminoethanethioate + L-cysteinyl-[cysteine desulfurase] + A + AMP + 2 H(+)</text>
        <dbReference type="Rhea" id="RHEA:43340"/>
        <dbReference type="Rhea" id="RHEA-COMP:12157"/>
        <dbReference type="Rhea" id="RHEA-COMP:12158"/>
        <dbReference type="Rhea" id="RHEA-COMP:12910"/>
        <dbReference type="Rhea" id="RHEA-COMP:19908"/>
        <dbReference type="ChEBI" id="CHEBI:13193"/>
        <dbReference type="ChEBI" id="CHEBI:15378"/>
        <dbReference type="ChEBI" id="CHEBI:17499"/>
        <dbReference type="ChEBI" id="CHEBI:29950"/>
        <dbReference type="ChEBI" id="CHEBI:61963"/>
        <dbReference type="ChEBI" id="CHEBI:90618"/>
        <dbReference type="ChEBI" id="CHEBI:232372"/>
        <dbReference type="ChEBI" id="CHEBI:456215"/>
    </reaction>
</comment>
<gene>
    <name evidence="9 11" type="primary">thiI</name>
    <name evidence="11" type="ORF">JR050_07075</name>
</gene>
<reference evidence="11 12" key="1">
    <citation type="submission" date="2021-02" db="EMBL/GenBank/DDBJ databases">
        <title>Bacillus sp. RD4P76, an endophyte from a halophyte.</title>
        <authorList>
            <person name="Sun J.-Q."/>
        </authorList>
    </citation>
    <scope>NUCLEOTIDE SEQUENCE [LARGE SCALE GENOMIC DNA]</scope>
    <source>
        <strain evidence="11 12">RD4P76</strain>
    </source>
</reference>
<evidence type="ECO:0000256" key="6">
    <source>
        <dbReference type="ARBA" id="ARBA00022840"/>
    </source>
</evidence>
<dbReference type="CDD" id="cd01712">
    <property type="entry name" value="PPase_ThiI"/>
    <property type="match status" value="1"/>
</dbReference>
<evidence type="ECO:0000256" key="5">
    <source>
        <dbReference type="ARBA" id="ARBA00022741"/>
    </source>
</evidence>
<proteinExistence type="inferred from homology"/>
<keyword evidence="2 9" id="KW-0963">Cytoplasm</keyword>
<dbReference type="SUPFAM" id="SSF52402">
    <property type="entry name" value="Adenine nucleotide alpha hydrolases-like"/>
    <property type="match status" value="1"/>
</dbReference>
<evidence type="ECO:0000256" key="7">
    <source>
        <dbReference type="ARBA" id="ARBA00022884"/>
    </source>
</evidence>
<keyword evidence="12" id="KW-1185">Reference proteome</keyword>
<dbReference type="InterPro" id="IPR049961">
    <property type="entry name" value="ThiI_N"/>
</dbReference>
<feature type="binding site" evidence="9">
    <location>
        <position position="265"/>
    </location>
    <ligand>
        <name>ATP</name>
        <dbReference type="ChEBI" id="CHEBI:30616"/>
    </ligand>
</feature>
<keyword evidence="8 9" id="KW-0784">Thiamine biosynthesis</keyword>
<dbReference type="InterPro" id="IPR003720">
    <property type="entry name" value="tRNA_STrfase"/>
</dbReference>
<evidence type="ECO:0000256" key="1">
    <source>
        <dbReference type="ARBA" id="ARBA00004496"/>
    </source>
</evidence>
<evidence type="ECO:0000259" key="10">
    <source>
        <dbReference type="PROSITE" id="PS51165"/>
    </source>
</evidence>
<dbReference type="HAMAP" id="MF_00021">
    <property type="entry name" value="ThiI"/>
    <property type="match status" value="1"/>
</dbReference>
<keyword evidence="3 9" id="KW-0820">tRNA-binding</keyword>
<dbReference type="Pfam" id="PF02926">
    <property type="entry name" value="THUMP"/>
    <property type="match status" value="1"/>
</dbReference>
<dbReference type="PROSITE" id="PS51165">
    <property type="entry name" value="THUMP"/>
    <property type="match status" value="1"/>
</dbReference>
<evidence type="ECO:0000313" key="11">
    <source>
        <dbReference type="EMBL" id="MBM6617437.1"/>
    </source>
</evidence>
<keyword evidence="4 9" id="KW-0808">Transferase</keyword>
<dbReference type="SUPFAM" id="SSF143437">
    <property type="entry name" value="THUMP domain-like"/>
    <property type="match status" value="1"/>
</dbReference>
<dbReference type="PANTHER" id="PTHR43209:SF1">
    <property type="entry name" value="TRNA SULFURTRANSFERASE"/>
    <property type="match status" value="1"/>
</dbReference>
<dbReference type="Pfam" id="PF22025">
    <property type="entry name" value="ThiI_fer"/>
    <property type="match status" value="1"/>
</dbReference>
<keyword evidence="7 9" id="KW-0694">RNA-binding</keyword>
<sequence>MQYDQILIRYGEITTKGRNRNRFIDALKENIQIKLKRFPKLTYEKTRDRMFITLNGEPHIEIMDELETVFGIHSYSLALKTETDLEEIKTGALFAFNEAREGIKTFKVVVKRSYKQFPLDTHQLNHELGAYILTNSEDITVDVRNPDVEVRVEVREHATYISCYTRMGAGGMPVGSSGKVLLLLSGGIDSPVAGYLTMKRGVAIDAIHFESPPYTNERAKQKVIDLAGKLAVHCKKINIHMVPFTEIQTTIHKEIPSNYSMTIMRRMMLRIAEKIAERNEILALATGESLGQVASQTLYSMNTINEVTNIPIIRPVITMDKLEIIDVAHKIDTYEISIRPYEDCCTIFTPSSPATRPRREKANRFEGAYDFSQLIEEAVNHTQVVQVRADHTATKESFDDLF</sequence>
<dbReference type="EMBL" id="JAFELM010000022">
    <property type="protein sequence ID" value="MBM6617437.1"/>
    <property type="molecule type" value="Genomic_DNA"/>
</dbReference>
<comment type="pathway">
    <text evidence="9">Cofactor biosynthesis; thiamine diphosphate biosynthesis.</text>
</comment>
<comment type="similarity">
    <text evidence="9">Belongs to the ThiI family.</text>
</comment>
<name>A0ABS2DG29_9BACI</name>